<dbReference type="EMBL" id="AGCJ01000088">
    <property type="protein sequence ID" value="EHM38029.1"/>
    <property type="molecule type" value="Genomic_DNA"/>
</dbReference>
<proteinExistence type="predicted"/>
<dbReference type="STRING" id="861450.HMPREF0080_01961"/>
<sequence length="49" mass="5306">MMKPYAKIGLTVILALAFTLLTGFRAQTIIHDDGSETQDVLKVIDSRGG</sequence>
<dbReference type="PATRIC" id="fig|861450.3.peg.1813"/>
<name>G9YJV5_9FIRM</name>
<dbReference type="Proteomes" id="UP000005481">
    <property type="component" value="Unassembled WGS sequence"/>
</dbReference>
<evidence type="ECO:0000313" key="2">
    <source>
        <dbReference type="Proteomes" id="UP000005481"/>
    </source>
</evidence>
<evidence type="ECO:0000313" key="1">
    <source>
        <dbReference type="EMBL" id="EHM38029.1"/>
    </source>
</evidence>
<dbReference type="RefSeq" id="WP_006790925.1">
    <property type="nucleotide sequence ID" value="NZ_JH417615.1"/>
</dbReference>
<gene>
    <name evidence="1" type="ORF">HMPREF0080_01961</name>
</gene>
<organism evidence="1 2">
    <name type="scientific">Anaeroglobus geminatus F0357</name>
    <dbReference type="NCBI Taxonomy" id="861450"/>
    <lineage>
        <taxon>Bacteria</taxon>
        <taxon>Bacillati</taxon>
        <taxon>Bacillota</taxon>
        <taxon>Negativicutes</taxon>
        <taxon>Veillonellales</taxon>
        <taxon>Veillonellaceae</taxon>
        <taxon>Anaeroglobus</taxon>
    </lineage>
</organism>
<dbReference type="AlphaFoldDB" id="G9YJV5"/>
<reference evidence="1 2" key="1">
    <citation type="submission" date="2011-08" db="EMBL/GenBank/DDBJ databases">
        <authorList>
            <person name="Weinstock G."/>
            <person name="Sodergren E."/>
            <person name="Clifton S."/>
            <person name="Fulton L."/>
            <person name="Fulton B."/>
            <person name="Courtney L."/>
            <person name="Fronick C."/>
            <person name="Harrison M."/>
            <person name="Strong C."/>
            <person name="Farmer C."/>
            <person name="Delahaunty K."/>
            <person name="Markovic C."/>
            <person name="Hall O."/>
            <person name="Minx P."/>
            <person name="Tomlinson C."/>
            <person name="Mitreva M."/>
            <person name="Hou S."/>
            <person name="Chen J."/>
            <person name="Wollam A."/>
            <person name="Pepin K.H."/>
            <person name="Johnson M."/>
            <person name="Bhonagiri V."/>
            <person name="Zhang X."/>
            <person name="Suruliraj S."/>
            <person name="Warren W."/>
            <person name="Chinwalla A."/>
            <person name="Mardis E.R."/>
            <person name="Wilson R.K."/>
        </authorList>
    </citation>
    <scope>NUCLEOTIDE SEQUENCE [LARGE SCALE GENOMIC DNA]</scope>
    <source>
        <strain evidence="1 2">F0357</strain>
    </source>
</reference>
<protein>
    <submittedName>
        <fullName evidence="1">Uncharacterized protein</fullName>
    </submittedName>
</protein>
<comment type="caution">
    <text evidence="1">The sequence shown here is derived from an EMBL/GenBank/DDBJ whole genome shotgun (WGS) entry which is preliminary data.</text>
</comment>
<dbReference type="HOGENOM" id="CLU_3131651_0_0_9"/>
<accession>G9YJV5</accession>
<keyword evidence="2" id="KW-1185">Reference proteome</keyword>